<protein>
    <submittedName>
        <fullName evidence="1">Uncharacterized protein</fullName>
    </submittedName>
</protein>
<keyword evidence="2" id="KW-1185">Reference proteome</keyword>
<proteinExistence type="predicted"/>
<dbReference type="AlphaFoldDB" id="A0AAF0QX73"/>
<dbReference type="Proteomes" id="UP001234989">
    <property type="component" value="Chromosome 5"/>
</dbReference>
<organism evidence="1 2">
    <name type="scientific">Solanum verrucosum</name>
    <dbReference type="NCBI Taxonomy" id="315347"/>
    <lineage>
        <taxon>Eukaryota</taxon>
        <taxon>Viridiplantae</taxon>
        <taxon>Streptophyta</taxon>
        <taxon>Embryophyta</taxon>
        <taxon>Tracheophyta</taxon>
        <taxon>Spermatophyta</taxon>
        <taxon>Magnoliopsida</taxon>
        <taxon>eudicotyledons</taxon>
        <taxon>Gunneridae</taxon>
        <taxon>Pentapetalae</taxon>
        <taxon>asterids</taxon>
        <taxon>lamiids</taxon>
        <taxon>Solanales</taxon>
        <taxon>Solanaceae</taxon>
        <taxon>Solanoideae</taxon>
        <taxon>Solaneae</taxon>
        <taxon>Solanum</taxon>
    </lineage>
</organism>
<evidence type="ECO:0000313" key="2">
    <source>
        <dbReference type="Proteomes" id="UP001234989"/>
    </source>
</evidence>
<name>A0AAF0QX73_SOLVR</name>
<reference evidence="1" key="1">
    <citation type="submission" date="2023-08" db="EMBL/GenBank/DDBJ databases">
        <title>A de novo genome assembly of Solanum verrucosum Schlechtendal, a Mexican diploid species geographically isolated from the other diploid A-genome species in potato relatives.</title>
        <authorList>
            <person name="Hosaka K."/>
        </authorList>
    </citation>
    <scope>NUCLEOTIDE SEQUENCE</scope>
    <source>
        <tissue evidence="1">Young leaves</tissue>
    </source>
</reference>
<evidence type="ECO:0000313" key="1">
    <source>
        <dbReference type="EMBL" id="WMV30913.1"/>
    </source>
</evidence>
<gene>
    <name evidence="1" type="ORF">MTR67_024298</name>
</gene>
<dbReference type="EMBL" id="CP133616">
    <property type="protein sequence ID" value="WMV30913.1"/>
    <property type="molecule type" value="Genomic_DNA"/>
</dbReference>
<sequence>MQNYGHETTRFDDLHNNMDSCIRLFSFSYLISQNLVQIES</sequence>
<accession>A0AAF0QX73</accession>